<reference evidence="13" key="1">
    <citation type="submission" date="2017-07" db="EMBL/GenBank/DDBJ databases">
        <title>The cable genome - Insights into the physiology and evolution of filamentous bacteria capable of sulfide oxidation via long distance electron transfer.</title>
        <authorList>
            <person name="Thorup C."/>
            <person name="Bjerg J.T."/>
            <person name="Schreiber L."/>
            <person name="Nielsen L.P."/>
            <person name="Kjeldsen K.U."/>
            <person name="Boesen T."/>
            <person name="Boggild A."/>
            <person name="Meysman F."/>
            <person name="Geelhoed J."/>
            <person name="Schramm A."/>
        </authorList>
    </citation>
    <scope>NUCLEOTIDE SEQUENCE [LARGE SCALE GENOMIC DNA]</scope>
    <source>
        <strain evidence="13">GS</strain>
    </source>
</reference>
<proteinExistence type="inferred from homology"/>
<evidence type="ECO:0000256" key="10">
    <source>
        <dbReference type="ARBA" id="ARBA00023102"/>
    </source>
</evidence>
<comment type="caution">
    <text evidence="13">The sequence shown here is derived from an EMBL/GenBank/DDBJ whole genome shotgun (WGS) entry which is preliminary data.</text>
</comment>
<feature type="domain" description="Phosphoribosyl-AMP cyclohydrolase" evidence="12">
    <location>
        <begin position="28"/>
        <end position="102"/>
    </location>
</feature>
<evidence type="ECO:0000256" key="8">
    <source>
        <dbReference type="ARBA" id="ARBA00022605"/>
    </source>
</evidence>
<keyword evidence="11" id="KW-0460">Magnesium</keyword>
<feature type="binding site" evidence="11">
    <location>
        <position position="93"/>
    </location>
    <ligand>
        <name>Zn(2+)</name>
        <dbReference type="ChEBI" id="CHEBI:29105"/>
        <note>ligand shared between dimeric partners</note>
    </ligand>
</feature>
<keyword evidence="10 11" id="KW-0368">Histidine biosynthesis</keyword>
<dbReference type="PANTHER" id="PTHR42945:SF1">
    <property type="entry name" value="HISTIDINE BIOSYNTHESIS BIFUNCTIONAL PROTEIN HIS7"/>
    <property type="match status" value="1"/>
</dbReference>
<dbReference type="InterPro" id="IPR038019">
    <property type="entry name" value="PRib_AMP_CycHydrolase_sf"/>
</dbReference>
<evidence type="ECO:0000256" key="7">
    <source>
        <dbReference type="ARBA" id="ARBA00022490"/>
    </source>
</evidence>
<evidence type="ECO:0000256" key="1">
    <source>
        <dbReference type="ARBA" id="ARBA00000024"/>
    </source>
</evidence>
<comment type="cofactor">
    <cofactor evidence="11">
        <name>Zn(2+)</name>
        <dbReference type="ChEBI" id="CHEBI:29105"/>
    </cofactor>
    <text evidence="11">Binds 1 zinc ion per subunit.</text>
</comment>
<dbReference type="SUPFAM" id="SSF141734">
    <property type="entry name" value="HisI-like"/>
    <property type="match status" value="1"/>
</dbReference>
<dbReference type="EMBL" id="NQJD01000001">
    <property type="protein sequence ID" value="TAA76127.1"/>
    <property type="molecule type" value="Genomic_DNA"/>
</dbReference>
<dbReference type="EC" id="3.5.4.19" evidence="11"/>
<dbReference type="Gene3D" id="3.10.20.810">
    <property type="entry name" value="Phosphoribosyl-AMP cyclohydrolase"/>
    <property type="match status" value="1"/>
</dbReference>
<evidence type="ECO:0000259" key="12">
    <source>
        <dbReference type="Pfam" id="PF01502"/>
    </source>
</evidence>
<dbReference type="Gene3D" id="4.10.80.70">
    <property type="match status" value="1"/>
</dbReference>
<feature type="binding site" evidence="11">
    <location>
        <position position="79"/>
    </location>
    <ligand>
        <name>Mg(2+)</name>
        <dbReference type="ChEBI" id="CHEBI:18420"/>
    </ligand>
</feature>
<evidence type="ECO:0000256" key="3">
    <source>
        <dbReference type="ARBA" id="ARBA00005169"/>
    </source>
</evidence>
<name>A0A521G528_9BACT</name>
<dbReference type="InterPro" id="IPR026660">
    <property type="entry name" value="PRA-CH"/>
</dbReference>
<dbReference type="FunFam" id="3.10.20.810:FF:000001">
    <property type="entry name" value="Histidine biosynthesis bifunctional protein HisIE"/>
    <property type="match status" value="1"/>
</dbReference>
<dbReference type="GO" id="GO:0004635">
    <property type="term" value="F:phosphoribosyl-AMP cyclohydrolase activity"/>
    <property type="evidence" value="ECO:0007669"/>
    <property type="project" value="UniProtKB-UniRule"/>
</dbReference>
<comment type="pathway">
    <text evidence="3 11">Amino-acid biosynthesis; L-histidine biosynthesis; L-histidine from 5-phospho-alpha-D-ribose 1-diphosphate: step 3/9.</text>
</comment>
<evidence type="ECO:0000313" key="14">
    <source>
        <dbReference type="Proteomes" id="UP000316238"/>
    </source>
</evidence>
<evidence type="ECO:0000256" key="6">
    <source>
        <dbReference type="ARBA" id="ARBA00008299"/>
    </source>
</evidence>
<evidence type="ECO:0000256" key="4">
    <source>
        <dbReference type="ARBA" id="ARBA00005204"/>
    </source>
</evidence>
<dbReference type="InterPro" id="IPR002496">
    <property type="entry name" value="PRib_AMP_CycHydrolase_dom"/>
</dbReference>
<dbReference type="GO" id="GO:0000105">
    <property type="term" value="P:L-histidine biosynthetic process"/>
    <property type="evidence" value="ECO:0007669"/>
    <property type="project" value="UniProtKB-UniRule"/>
</dbReference>
<organism evidence="13 14">
    <name type="scientific">Candidatus Electronema aureum</name>
    <dbReference type="NCBI Taxonomy" id="2005002"/>
    <lineage>
        <taxon>Bacteria</taxon>
        <taxon>Pseudomonadati</taxon>
        <taxon>Thermodesulfobacteriota</taxon>
        <taxon>Desulfobulbia</taxon>
        <taxon>Desulfobulbales</taxon>
        <taxon>Desulfobulbaceae</taxon>
        <taxon>Candidatus Electronema</taxon>
    </lineage>
</organism>
<dbReference type="Pfam" id="PF01502">
    <property type="entry name" value="PRA-CH"/>
    <property type="match status" value="1"/>
</dbReference>
<evidence type="ECO:0000256" key="9">
    <source>
        <dbReference type="ARBA" id="ARBA00022801"/>
    </source>
</evidence>
<dbReference type="GO" id="GO:0008270">
    <property type="term" value="F:zinc ion binding"/>
    <property type="evidence" value="ECO:0007669"/>
    <property type="project" value="UniProtKB-UniRule"/>
</dbReference>
<comment type="pathway">
    <text evidence="4">Amino-acid biosynthesis; L-histidine biosynthesis; L-histidine from 5-phospho-alpha-D-ribose 1-diphosphate: step 2/9.</text>
</comment>
<evidence type="ECO:0000256" key="5">
    <source>
        <dbReference type="ARBA" id="ARBA00007731"/>
    </source>
</evidence>
<keyword evidence="11" id="KW-0862">Zinc</keyword>
<keyword evidence="7 11" id="KW-0963">Cytoplasm</keyword>
<gene>
    <name evidence="11" type="primary">hisI</name>
    <name evidence="13" type="ORF">CDV28_10122</name>
</gene>
<dbReference type="HAMAP" id="MF_01021">
    <property type="entry name" value="HisI"/>
    <property type="match status" value="1"/>
</dbReference>
<comment type="similarity">
    <text evidence="6">In the N-terminal section; belongs to the PRA-CH family.</text>
</comment>
<comment type="similarity">
    <text evidence="11">Belongs to the PRA-CH family.</text>
</comment>
<evidence type="ECO:0000256" key="2">
    <source>
        <dbReference type="ARBA" id="ARBA00001460"/>
    </source>
</evidence>
<dbReference type="GO" id="GO:0000287">
    <property type="term" value="F:magnesium ion binding"/>
    <property type="evidence" value="ECO:0007669"/>
    <property type="project" value="UniProtKB-UniRule"/>
</dbReference>
<dbReference type="GO" id="GO:0004636">
    <property type="term" value="F:phosphoribosyl-ATP diphosphatase activity"/>
    <property type="evidence" value="ECO:0007669"/>
    <property type="project" value="UniProtKB-EC"/>
</dbReference>
<dbReference type="NCBIfam" id="NF000768">
    <property type="entry name" value="PRK00051.1"/>
    <property type="match status" value="1"/>
</dbReference>
<comment type="cofactor">
    <cofactor evidence="11">
        <name>Mg(2+)</name>
        <dbReference type="ChEBI" id="CHEBI:18420"/>
    </cofactor>
    <text evidence="11">Binds 1 Mg(2+) ion per subunit.</text>
</comment>
<comment type="similarity">
    <text evidence="5">In the C-terminal section; belongs to the PRA-PH family.</text>
</comment>
<protein>
    <recommendedName>
        <fullName evidence="11">Phosphoribosyl-AMP cyclohydrolase</fullName>
        <shortName evidence="11">PRA-CH</shortName>
        <ecNumber evidence="11">3.5.4.19</ecNumber>
    </recommendedName>
</protein>
<feature type="binding site" evidence="11">
    <location>
        <position position="75"/>
    </location>
    <ligand>
        <name>Mg(2+)</name>
        <dbReference type="ChEBI" id="CHEBI:18420"/>
    </ligand>
</feature>
<dbReference type="Proteomes" id="UP000316238">
    <property type="component" value="Unassembled WGS sequence"/>
</dbReference>
<comment type="function">
    <text evidence="11">Catalyzes the hydrolysis of the adenine ring of phosphoribosyl-AMP.</text>
</comment>
<feature type="binding site" evidence="11">
    <location>
        <position position="76"/>
    </location>
    <ligand>
        <name>Zn(2+)</name>
        <dbReference type="ChEBI" id="CHEBI:29105"/>
        <note>ligand shared between dimeric partners</note>
    </ligand>
</feature>
<keyword evidence="11" id="KW-0479">Metal-binding</keyword>
<comment type="catalytic activity">
    <reaction evidence="1 11">
        <text>1-(5-phospho-beta-D-ribosyl)-5'-AMP + H2O = 1-(5-phospho-beta-D-ribosyl)-5-[(5-phospho-beta-D-ribosylamino)methylideneamino]imidazole-4-carboxamide</text>
        <dbReference type="Rhea" id="RHEA:20049"/>
        <dbReference type="ChEBI" id="CHEBI:15377"/>
        <dbReference type="ChEBI" id="CHEBI:58435"/>
        <dbReference type="ChEBI" id="CHEBI:59457"/>
        <dbReference type="EC" id="3.5.4.19"/>
    </reaction>
</comment>
<keyword evidence="14" id="KW-1185">Reference proteome</keyword>
<evidence type="ECO:0000313" key="13">
    <source>
        <dbReference type="EMBL" id="TAA76127.1"/>
    </source>
</evidence>
<comment type="subcellular location">
    <subcellularLocation>
        <location evidence="11">Cytoplasm</location>
    </subcellularLocation>
</comment>
<keyword evidence="9 11" id="KW-0378">Hydrolase</keyword>
<keyword evidence="8 11" id="KW-0028">Amino-acid biosynthesis</keyword>
<comment type="catalytic activity">
    <reaction evidence="2">
        <text>1-(5-phospho-beta-D-ribosyl)-ATP + H2O = 1-(5-phospho-beta-D-ribosyl)-5'-AMP + diphosphate + H(+)</text>
        <dbReference type="Rhea" id="RHEA:22828"/>
        <dbReference type="ChEBI" id="CHEBI:15377"/>
        <dbReference type="ChEBI" id="CHEBI:15378"/>
        <dbReference type="ChEBI" id="CHEBI:33019"/>
        <dbReference type="ChEBI" id="CHEBI:59457"/>
        <dbReference type="ChEBI" id="CHEBI:73183"/>
        <dbReference type="EC" id="3.6.1.31"/>
    </reaction>
</comment>
<feature type="binding site" evidence="11">
    <location>
        <position position="100"/>
    </location>
    <ligand>
        <name>Zn(2+)</name>
        <dbReference type="ChEBI" id="CHEBI:29105"/>
        <note>ligand shared between dimeric partners</note>
    </ligand>
</feature>
<dbReference type="GO" id="GO:0005737">
    <property type="term" value="C:cytoplasm"/>
    <property type="evidence" value="ECO:0007669"/>
    <property type="project" value="UniProtKB-SubCell"/>
</dbReference>
<dbReference type="AlphaFoldDB" id="A0A521G528"/>
<accession>A0A521G528</accession>
<evidence type="ECO:0000256" key="11">
    <source>
        <dbReference type="HAMAP-Rule" id="MF_01021"/>
    </source>
</evidence>
<dbReference type="UniPathway" id="UPA00031">
    <property type="reaction ID" value="UER00008"/>
</dbReference>
<sequence>MLELNFKKSPDSLIPAIAQDAATGEVLMLAYINEESWRKTIETGKAHYWSRSRNKLWLKGESSGHVQLVKEILVDCDEDTVVFKVEQLGGAACHTGHKSCFYRRVQGDELHIQGEPIFDPAKVYG</sequence>
<comment type="subunit">
    <text evidence="11">Homodimer.</text>
</comment>
<feature type="binding site" evidence="11">
    <location>
        <position position="77"/>
    </location>
    <ligand>
        <name>Mg(2+)</name>
        <dbReference type="ChEBI" id="CHEBI:18420"/>
    </ligand>
</feature>
<dbReference type="PANTHER" id="PTHR42945">
    <property type="entry name" value="HISTIDINE BIOSYNTHESIS BIFUNCTIONAL PROTEIN"/>
    <property type="match status" value="1"/>
</dbReference>